<dbReference type="EMBL" id="JAHYIQ010000017">
    <property type="protein sequence ID" value="KAK1124887.1"/>
    <property type="molecule type" value="Genomic_DNA"/>
</dbReference>
<dbReference type="AlphaFoldDB" id="A0AA40KLJ8"/>
<keyword evidence="3" id="KW-0812">Transmembrane</keyword>
<feature type="transmembrane region" description="Helical" evidence="3">
    <location>
        <begin position="44"/>
        <end position="71"/>
    </location>
</feature>
<organism evidence="4 5">
    <name type="scientific">Melipona bicolor</name>
    <dbReference type="NCBI Taxonomy" id="60889"/>
    <lineage>
        <taxon>Eukaryota</taxon>
        <taxon>Metazoa</taxon>
        <taxon>Ecdysozoa</taxon>
        <taxon>Arthropoda</taxon>
        <taxon>Hexapoda</taxon>
        <taxon>Insecta</taxon>
        <taxon>Pterygota</taxon>
        <taxon>Neoptera</taxon>
        <taxon>Endopterygota</taxon>
        <taxon>Hymenoptera</taxon>
        <taxon>Apocrita</taxon>
        <taxon>Aculeata</taxon>
        <taxon>Apoidea</taxon>
        <taxon>Anthophila</taxon>
        <taxon>Apidae</taxon>
        <taxon>Melipona</taxon>
    </lineage>
</organism>
<dbReference type="PANTHER" id="PTHR24223:SF415">
    <property type="entry name" value="FI20190P1"/>
    <property type="match status" value="1"/>
</dbReference>
<reference evidence="4" key="1">
    <citation type="submission" date="2021-10" db="EMBL/GenBank/DDBJ databases">
        <title>Melipona bicolor Genome sequencing and assembly.</title>
        <authorList>
            <person name="Araujo N.S."/>
            <person name="Arias M.C."/>
        </authorList>
    </citation>
    <scope>NUCLEOTIDE SEQUENCE</scope>
    <source>
        <strain evidence="4">USP_2M_L1-L4_2017</strain>
        <tissue evidence="4">Whole body</tissue>
    </source>
</reference>
<proteinExistence type="predicted"/>
<accession>A0AA40KLJ8</accession>
<keyword evidence="5" id="KW-1185">Reference proteome</keyword>
<dbReference type="PANTHER" id="PTHR24223">
    <property type="entry name" value="ATP-BINDING CASSETTE SUB-FAMILY C"/>
    <property type="match status" value="1"/>
</dbReference>
<evidence type="ECO:0000313" key="4">
    <source>
        <dbReference type="EMBL" id="KAK1124887.1"/>
    </source>
</evidence>
<dbReference type="GO" id="GO:0005524">
    <property type="term" value="F:ATP binding"/>
    <property type="evidence" value="ECO:0007669"/>
    <property type="project" value="UniProtKB-KW"/>
</dbReference>
<comment type="caution">
    <text evidence="4">The sequence shown here is derived from an EMBL/GenBank/DDBJ whole genome shotgun (WGS) entry which is preliminary data.</text>
</comment>
<name>A0AA40KLJ8_9HYME</name>
<keyword evidence="1" id="KW-0547">Nucleotide-binding</keyword>
<dbReference type="GO" id="GO:0042626">
    <property type="term" value="F:ATPase-coupled transmembrane transporter activity"/>
    <property type="evidence" value="ECO:0007669"/>
    <property type="project" value="TreeGrafter"/>
</dbReference>
<evidence type="ECO:0000256" key="2">
    <source>
        <dbReference type="ARBA" id="ARBA00022840"/>
    </source>
</evidence>
<dbReference type="Proteomes" id="UP001177670">
    <property type="component" value="Unassembled WGS sequence"/>
</dbReference>
<evidence type="ECO:0008006" key="6">
    <source>
        <dbReference type="Google" id="ProtNLM"/>
    </source>
</evidence>
<gene>
    <name evidence="4" type="ORF">K0M31_006237</name>
</gene>
<sequence>MQTALYFLTLSRLTTIRSSGSNIVELLQKQFDDLQDVHTGTWHIVVPVIFGLYMDLFVTLFIACICFSFAVMNIDNIFGGNVGLAISQSLSIMGSLQHAVKRSGEISHVASVERILEYTKEPF</sequence>
<evidence type="ECO:0000256" key="3">
    <source>
        <dbReference type="SAM" id="Phobius"/>
    </source>
</evidence>
<evidence type="ECO:0000256" key="1">
    <source>
        <dbReference type="ARBA" id="ARBA00022741"/>
    </source>
</evidence>
<dbReference type="GO" id="GO:0016020">
    <property type="term" value="C:membrane"/>
    <property type="evidence" value="ECO:0007669"/>
    <property type="project" value="TreeGrafter"/>
</dbReference>
<dbReference type="InterPro" id="IPR050173">
    <property type="entry name" value="ABC_transporter_C-like"/>
</dbReference>
<protein>
    <recommendedName>
        <fullName evidence="6">ABC transmembrane type-1 domain-containing protein</fullName>
    </recommendedName>
</protein>
<evidence type="ECO:0000313" key="5">
    <source>
        <dbReference type="Proteomes" id="UP001177670"/>
    </source>
</evidence>
<keyword evidence="3" id="KW-1133">Transmembrane helix</keyword>
<keyword evidence="2" id="KW-0067">ATP-binding</keyword>
<keyword evidence="3" id="KW-0472">Membrane</keyword>